<keyword evidence="3" id="KW-1185">Reference proteome</keyword>
<reference evidence="2 3" key="1">
    <citation type="submission" date="2015-03" db="EMBL/GenBank/DDBJ databases">
        <title>Genomics and transcriptomics of the oil-accumulating basidiomycete yeast T. oleaginosus allow insights into substrate utilization and the diverse evolutionary trajectories of mating systems in fungi.</title>
        <authorList>
            <consortium name="DOE Joint Genome Institute"/>
            <person name="Kourist R."/>
            <person name="Kracht O."/>
            <person name="Bracharz F."/>
            <person name="Lipzen A."/>
            <person name="Nolan M."/>
            <person name="Ohm R."/>
            <person name="Grigoriev I."/>
            <person name="Sun S."/>
            <person name="Heitman J."/>
            <person name="Bruck T."/>
            <person name="Nowrousian M."/>
        </authorList>
    </citation>
    <scope>NUCLEOTIDE SEQUENCE [LARGE SCALE GENOMIC DNA]</scope>
    <source>
        <strain evidence="2 3">IBC0246</strain>
    </source>
</reference>
<dbReference type="InterPro" id="IPR036885">
    <property type="entry name" value="SWIB_MDM2_dom_sf"/>
</dbReference>
<dbReference type="PANTHER" id="PTHR13844">
    <property type="entry name" value="SWI/SNF-RELATED MATRIX-ASSOCIATED ACTIN-DEPENDENT REGULATOR OF CHROMATIN SUBFAMILY D"/>
    <property type="match status" value="1"/>
</dbReference>
<evidence type="ECO:0000313" key="2">
    <source>
        <dbReference type="EMBL" id="KLT41414.1"/>
    </source>
</evidence>
<dbReference type="Proteomes" id="UP000053611">
    <property type="component" value="Unassembled WGS sequence"/>
</dbReference>
<dbReference type="Gene3D" id="1.10.245.10">
    <property type="entry name" value="SWIB/MDM2 domain"/>
    <property type="match status" value="1"/>
</dbReference>
<name>A0A0J1B1E7_9TREE</name>
<organism evidence="2 3">
    <name type="scientific">Cutaneotrichosporon oleaginosum</name>
    <dbReference type="NCBI Taxonomy" id="879819"/>
    <lineage>
        <taxon>Eukaryota</taxon>
        <taxon>Fungi</taxon>
        <taxon>Dikarya</taxon>
        <taxon>Basidiomycota</taxon>
        <taxon>Agaricomycotina</taxon>
        <taxon>Tremellomycetes</taxon>
        <taxon>Trichosporonales</taxon>
        <taxon>Trichosporonaceae</taxon>
        <taxon>Cutaneotrichosporon</taxon>
    </lineage>
</organism>
<dbReference type="AlphaFoldDB" id="A0A0J1B1E7"/>
<dbReference type="OrthoDB" id="10263741at2759"/>
<sequence length="437" mass="48829">MSLPPTAGAKRPAEMDAETARRMIVNPAMAAAARMAGQERKARAPLPPAHVLEALVPDSPAFSELVRMEAKLDWTLLRKKAEINDALGRSTRIKRTLRVFVSNTAHDQAWQKEGEEKGEVDVDTGKGVAGWVLRIEGRMLDTGNNRLDKQKRKFSTFLRSLVVEFDNREAPTFSEGNIVEWHPRADQAPLDAFEVLRRGDTNVKCRIVLHVAHSPERYKVLAPLSELISVREGSRAEIMAAVWQFVKAAGAQDKEDSTIVRPVGGLEKVFPHGSEGVQFHSIPEIVGRCLAHPDPVIIPFEIKVDKESNVSPQCYDIPIEIEDPLKSRMAQIVQQFEGQMGSEIVALEGKVGELAYFARDLKQKRDFLESFSASPHAFIHNWLAAQARDLDQMLGYQIGAPGANGASVREEDLRRSDMFTLPWVDEAITVYEQQRRV</sequence>
<evidence type="ECO:0000313" key="3">
    <source>
        <dbReference type="Proteomes" id="UP000053611"/>
    </source>
</evidence>
<dbReference type="GeneID" id="28984121"/>
<dbReference type="CDD" id="cd10568">
    <property type="entry name" value="SWIB_like"/>
    <property type="match status" value="1"/>
</dbReference>
<dbReference type="Pfam" id="PF02201">
    <property type="entry name" value="SWIB"/>
    <property type="match status" value="1"/>
</dbReference>
<dbReference type="EMBL" id="KQ087218">
    <property type="protein sequence ID" value="KLT41414.1"/>
    <property type="molecule type" value="Genomic_DNA"/>
</dbReference>
<dbReference type="RefSeq" id="XP_018277905.1">
    <property type="nucleotide sequence ID" value="XM_018423518.1"/>
</dbReference>
<dbReference type="SUPFAM" id="SSF47592">
    <property type="entry name" value="SWIB/MDM2 domain"/>
    <property type="match status" value="1"/>
</dbReference>
<feature type="domain" description="DM2" evidence="1">
    <location>
        <begin position="213"/>
        <end position="292"/>
    </location>
</feature>
<gene>
    <name evidence="2" type="ORF">CC85DRAFT_286445</name>
</gene>
<protein>
    <submittedName>
        <fullName evidence="2">Putative chromatin remodeling-related protein</fullName>
    </submittedName>
</protein>
<accession>A0A0J1B1E7</accession>
<dbReference type="InterPro" id="IPR003121">
    <property type="entry name" value="SWIB_MDM2_domain"/>
</dbReference>
<dbReference type="STRING" id="879819.A0A0J1B1E7"/>
<evidence type="ECO:0000259" key="1">
    <source>
        <dbReference type="PROSITE" id="PS51925"/>
    </source>
</evidence>
<proteinExistence type="predicted"/>
<dbReference type="PROSITE" id="PS51925">
    <property type="entry name" value="SWIB_MDM2"/>
    <property type="match status" value="1"/>
</dbReference>